<dbReference type="PANTHER" id="PTHR41774">
    <property type="match status" value="1"/>
</dbReference>
<evidence type="ECO:0000256" key="1">
    <source>
        <dbReference type="ARBA" id="ARBA00020998"/>
    </source>
</evidence>
<proteinExistence type="predicted"/>
<dbReference type="SUPFAM" id="SSF102705">
    <property type="entry name" value="NIF3 (NGG1p interacting factor 3)-like"/>
    <property type="match status" value="1"/>
</dbReference>
<dbReference type="VEuPathDB" id="FungiDB:I7I53_05424"/>
<name>A0A8A1LS12_AJEC8</name>
<evidence type="ECO:0000313" key="2">
    <source>
        <dbReference type="EMBL" id="QSS57038.1"/>
    </source>
</evidence>
<dbReference type="Gene3D" id="3.30.70.120">
    <property type="match status" value="1"/>
</dbReference>
<protein>
    <recommendedName>
        <fullName evidence="1">ATP phosphoribosyltransferase</fullName>
    </recommendedName>
</protein>
<organism evidence="2 3">
    <name type="scientific">Ajellomyces capsulatus (strain H88)</name>
    <name type="common">Darling's disease fungus</name>
    <name type="synonym">Histoplasma capsulatum</name>
    <dbReference type="NCBI Taxonomy" id="544711"/>
    <lineage>
        <taxon>Eukaryota</taxon>
        <taxon>Fungi</taxon>
        <taxon>Dikarya</taxon>
        <taxon>Ascomycota</taxon>
        <taxon>Pezizomycotina</taxon>
        <taxon>Eurotiomycetes</taxon>
        <taxon>Eurotiomycetidae</taxon>
        <taxon>Onygenales</taxon>
        <taxon>Ajellomycetaceae</taxon>
        <taxon>Histoplasma</taxon>
    </lineage>
</organism>
<gene>
    <name evidence="2" type="ORF">I7I53_05424</name>
</gene>
<evidence type="ECO:0000313" key="3">
    <source>
        <dbReference type="Proteomes" id="UP000663419"/>
    </source>
</evidence>
<dbReference type="PANTHER" id="PTHR41774:SF1">
    <property type="entry name" value="NGG1P INTERACTING FACTOR NIF3"/>
    <property type="match status" value="1"/>
</dbReference>
<dbReference type="InterPro" id="IPR015867">
    <property type="entry name" value="N-reg_PII/ATP_PRibTrfase_C"/>
</dbReference>
<reference evidence="2" key="1">
    <citation type="submission" date="2021-01" db="EMBL/GenBank/DDBJ databases">
        <title>Chromosome-level genome assembly of a human fungal pathogen reveals clustering of transcriptionally co-regulated genes.</title>
        <authorList>
            <person name="Voorhies M."/>
            <person name="Cohen S."/>
            <person name="Shea T.P."/>
            <person name="Petrus S."/>
            <person name="Munoz J.F."/>
            <person name="Poplawski S."/>
            <person name="Goldman W.E."/>
            <person name="Michael T."/>
            <person name="Cuomo C.A."/>
            <person name="Sil A."/>
            <person name="Beyhan S."/>
        </authorList>
    </citation>
    <scope>NUCLEOTIDE SEQUENCE</scope>
    <source>
        <strain evidence="2">H88</strain>
    </source>
</reference>
<sequence>MLLTFIGRIPRISTLTRHSTISSPHPVPSSPARSYVSSPLMDQDRFKLIFFAPLTHVEACKDAVFDAGAGQYPQGKYTKVCFQSPGTGQFLPGGDANPTIGKVGSLEFVEEMRVEVLCMGRATMQEAVKALVKAHPYEEPGYEVYKLENVSVEE</sequence>
<dbReference type="EMBL" id="CP069106">
    <property type="protein sequence ID" value="QSS57038.1"/>
    <property type="molecule type" value="Genomic_DNA"/>
</dbReference>
<dbReference type="InterPro" id="IPR036069">
    <property type="entry name" value="DUF34/NIF3_sf"/>
</dbReference>
<dbReference type="Proteomes" id="UP000663419">
    <property type="component" value="Chromosome 5"/>
</dbReference>
<dbReference type="AlphaFoldDB" id="A0A8A1LS12"/>
<accession>A0A8A1LS12</accession>